<sequence length="300" mass="32718">MYTTDNPARRLQFTSTSRRPLHRVDPPSQARTGHPRPDAALGADTPVPASKSARHPARCSSPARAASNAKRTPLCPAHSADSARSSRAASNRARAATSQHRARASFSTYEEHPAARCSSRPAQRCKRHHSPISSAPTPTPAACAASSLAATYARTRRRATPVPRLQPRPRSQVRRRRASRALIPSANALPVPAIEHARYPAPTFPTSPRRRVPKSPRTYVRPRVPTPPLPAPPLPSRKFASPHTPTHTRPRPVRRPRRPHLHLRLSDPHNAPVPVPRSHPLPSRAPSSLPALSASPPRSV</sequence>
<comment type="caution">
    <text evidence="2">The sequence shown here is derived from an EMBL/GenBank/DDBJ whole genome shotgun (WGS) entry which is preliminary data.</text>
</comment>
<feature type="compositionally biased region" description="Low complexity" evidence="1">
    <location>
        <begin position="131"/>
        <end position="141"/>
    </location>
</feature>
<feature type="compositionally biased region" description="Polar residues" evidence="1">
    <location>
        <begin position="1"/>
        <end position="18"/>
    </location>
</feature>
<feature type="region of interest" description="Disordered" evidence="1">
    <location>
        <begin position="1"/>
        <end position="141"/>
    </location>
</feature>
<gene>
    <name evidence="2" type="ORF">B0H15DRAFT_277596</name>
</gene>
<feature type="compositionally biased region" description="Pro residues" evidence="1">
    <location>
        <begin position="224"/>
        <end position="235"/>
    </location>
</feature>
<feature type="compositionally biased region" description="Low complexity" evidence="1">
    <location>
        <begin position="58"/>
        <end position="69"/>
    </location>
</feature>
<feature type="compositionally biased region" description="Low complexity" evidence="1">
    <location>
        <begin position="77"/>
        <end position="98"/>
    </location>
</feature>
<name>A0AAD6TL49_9AGAR</name>
<organism evidence="2 3">
    <name type="scientific">Mycena belliarum</name>
    <dbReference type="NCBI Taxonomy" id="1033014"/>
    <lineage>
        <taxon>Eukaryota</taxon>
        <taxon>Fungi</taxon>
        <taxon>Dikarya</taxon>
        <taxon>Basidiomycota</taxon>
        <taxon>Agaricomycotina</taxon>
        <taxon>Agaricomycetes</taxon>
        <taxon>Agaricomycetidae</taxon>
        <taxon>Agaricales</taxon>
        <taxon>Marasmiineae</taxon>
        <taxon>Mycenaceae</taxon>
        <taxon>Mycena</taxon>
    </lineage>
</organism>
<evidence type="ECO:0000313" key="2">
    <source>
        <dbReference type="EMBL" id="KAJ7061913.1"/>
    </source>
</evidence>
<proteinExistence type="predicted"/>
<evidence type="ECO:0000256" key="1">
    <source>
        <dbReference type="SAM" id="MobiDB-lite"/>
    </source>
</evidence>
<feature type="region of interest" description="Disordered" evidence="1">
    <location>
        <begin position="154"/>
        <end position="184"/>
    </location>
</feature>
<feature type="compositionally biased region" description="Low complexity" evidence="1">
    <location>
        <begin position="280"/>
        <end position="300"/>
    </location>
</feature>
<feature type="region of interest" description="Disordered" evidence="1">
    <location>
        <begin position="198"/>
        <end position="300"/>
    </location>
</feature>
<feature type="compositionally biased region" description="Low complexity" evidence="1">
    <location>
        <begin position="160"/>
        <end position="170"/>
    </location>
</feature>
<protein>
    <submittedName>
        <fullName evidence="2">Uncharacterized protein</fullName>
    </submittedName>
</protein>
<evidence type="ECO:0000313" key="3">
    <source>
        <dbReference type="Proteomes" id="UP001222325"/>
    </source>
</evidence>
<accession>A0AAD6TL49</accession>
<dbReference type="EMBL" id="JARJCN010000239">
    <property type="protein sequence ID" value="KAJ7061913.1"/>
    <property type="molecule type" value="Genomic_DNA"/>
</dbReference>
<dbReference type="AlphaFoldDB" id="A0AAD6TL49"/>
<reference evidence="2" key="1">
    <citation type="submission" date="2023-03" db="EMBL/GenBank/DDBJ databases">
        <title>Massive genome expansion in bonnet fungi (Mycena s.s.) driven by repeated elements and novel gene families across ecological guilds.</title>
        <authorList>
            <consortium name="Lawrence Berkeley National Laboratory"/>
            <person name="Harder C.B."/>
            <person name="Miyauchi S."/>
            <person name="Viragh M."/>
            <person name="Kuo A."/>
            <person name="Thoen E."/>
            <person name="Andreopoulos B."/>
            <person name="Lu D."/>
            <person name="Skrede I."/>
            <person name="Drula E."/>
            <person name="Henrissat B."/>
            <person name="Morin E."/>
            <person name="Kohler A."/>
            <person name="Barry K."/>
            <person name="LaButti K."/>
            <person name="Morin E."/>
            <person name="Salamov A."/>
            <person name="Lipzen A."/>
            <person name="Mereny Z."/>
            <person name="Hegedus B."/>
            <person name="Baldrian P."/>
            <person name="Stursova M."/>
            <person name="Weitz H."/>
            <person name="Taylor A."/>
            <person name="Grigoriev I.V."/>
            <person name="Nagy L.G."/>
            <person name="Martin F."/>
            <person name="Kauserud H."/>
        </authorList>
    </citation>
    <scope>NUCLEOTIDE SEQUENCE</scope>
    <source>
        <strain evidence="2">CBHHK173m</strain>
    </source>
</reference>
<keyword evidence="3" id="KW-1185">Reference proteome</keyword>
<dbReference type="Proteomes" id="UP001222325">
    <property type="component" value="Unassembled WGS sequence"/>
</dbReference>
<feature type="compositionally biased region" description="Basic residues" evidence="1">
    <location>
        <begin position="246"/>
        <end position="263"/>
    </location>
</feature>